<keyword evidence="2" id="KW-1185">Reference proteome</keyword>
<dbReference type="GO" id="GO:0006402">
    <property type="term" value="P:mRNA catabolic process"/>
    <property type="evidence" value="ECO:0007669"/>
    <property type="project" value="TreeGrafter"/>
</dbReference>
<dbReference type="Pfam" id="PF02452">
    <property type="entry name" value="PemK_toxin"/>
    <property type="match status" value="1"/>
</dbReference>
<dbReference type="GO" id="GO:0003677">
    <property type="term" value="F:DNA binding"/>
    <property type="evidence" value="ECO:0007669"/>
    <property type="project" value="InterPro"/>
</dbReference>
<dbReference type="EMBL" id="JAFMYV010000001">
    <property type="protein sequence ID" value="MBO0935092.1"/>
    <property type="molecule type" value="Genomic_DNA"/>
</dbReference>
<dbReference type="SUPFAM" id="SSF50118">
    <property type="entry name" value="Cell growth inhibitor/plasmid maintenance toxic component"/>
    <property type="match status" value="1"/>
</dbReference>
<accession>A0A939JZI4</accession>
<gene>
    <name evidence="1" type="ORF">J2I47_00900</name>
</gene>
<evidence type="ECO:0000313" key="2">
    <source>
        <dbReference type="Proteomes" id="UP000664034"/>
    </source>
</evidence>
<dbReference type="GO" id="GO:0004521">
    <property type="term" value="F:RNA endonuclease activity"/>
    <property type="evidence" value="ECO:0007669"/>
    <property type="project" value="TreeGrafter"/>
</dbReference>
<dbReference type="PANTHER" id="PTHR33988">
    <property type="entry name" value="ENDORIBONUCLEASE MAZF-RELATED"/>
    <property type="match status" value="1"/>
</dbReference>
<dbReference type="InterPro" id="IPR011067">
    <property type="entry name" value="Plasmid_toxin/cell-grow_inhib"/>
</dbReference>
<dbReference type="InterPro" id="IPR003477">
    <property type="entry name" value="PemK-like"/>
</dbReference>
<dbReference type="PANTHER" id="PTHR33988:SF2">
    <property type="entry name" value="ENDORIBONUCLEASE MAZF"/>
    <property type="match status" value="1"/>
</dbReference>
<dbReference type="Proteomes" id="UP000664034">
    <property type="component" value="Unassembled WGS sequence"/>
</dbReference>
<comment type="caution">
    <text evidence="1">The sequence shown here is derived from an EMBL/GenBank/DDBJ whole genome shotgun (WGS) entry which is preliminary data.</text>
</comment>
<evidence type="ECO:0000313" key="1">
    <source>
        <dbReference type="EMBL" id="MBO0935092.1"/>
    </source>
</evidence>
<name>A0A939JZI4_9BACT</name>
<organism evidence="1 2">
    <name type="scientific">Fibrella rubiginis</name>
    <dbReference type="NCBI Taxonomy" id="2817060"/>
    <lineage>
        <taxon>Bacteria</taxon>
        <taxon>Pseudomonadati</taxon>
        <taxon>Bacteroidota</taxon>
        <taxon>Cytophagia</taxon>
        <taxon>Cytophagales</taxon>
        <taxon>Spirosomataceae</taxon>
        <taxon>Fibrella</taxon>
    </lineage>
</organism>
<dbReference type="GO" id="GO:0016075">
    <property type="term" value="P:rRNA catabolic process"/>
    <property type="evidence" value="ECO:0007669"/>
    <property type="project" value="TreeGrafter"/>
</dbReference>
<reference evidence="1" key="1">
    <citation type="submission" date="2021-03" db="EMBL/GenBank/DDBJ databases">
        <title>Fibrella sp. HMF5335 genome sequencing and assembly.</title>
        <authorList>
            <person name="Kang H."/>
            <person name="Kim H."/>
            <person name="Bae S."/>
            <person name="Joh K."/>
        </authorList>
    </citation>
    <scope>NUCLEOTIDE SEQUENCE</scope>
    <source>
        <strain evidence="1">HMF5335</strain>
    </source>
</reference>
<dbReference type="AlphaFoldDB" id="A0A939JZI4"/>
<dbReference type="Gene3D" id="2.30.30.110">
    <property type="match status" value="1"/>
</dbReference>
<protein>
    <submittedName>
        <fullName evidence="1">Type II toxin-antitoxin system PemK/MazF family toxin</fullName>
    </submittedName>
</protein>
<dbReference type="RefSeq" id="WP_207362663.1">
    <property type="nucleotide sequence ID" value="NZ_JAFMYV010000001.1"/>
</dbReference>
<sequence>MGQSFTKGQIINVNLGNPPEEVKGHEQGLERPCVIIKSFDNLNLAVVVPLTTKEPKYSLFTTVKIIKKTAGLTADSYALCHQIRTISFDRIVGKRGKLPDIDVLKVQAVLIDILEL</sequence>
<proteinExistence type="predicted"/>